<accession>A0ABM9WLC8</accession>
<organism evidence="2 3">
    <name type="scientific">Idiomarina baltica OS145</name>
    <dbReference type="NCBI Taxonomy" id="314276"/>
    <lineage>
        <taxon>Bacteria</taxon>
        <taxon>Pseudomonadati</taxon>
        <taxon>Pseudomonadota</taxon>
        <taxon>Gammaproteobacteria</taxon>
        <taxon>Alteromonadales</taxon>
        <taxon>Idiomarinaceae</taxon>
        <taxon>Idiomarina</taxon>
    </lineage>
</organism>
<sequence length="273" mass="31292">MIFIDELDRCRPDFSVQVLELIKHTFDIPGVDFVLVTNTTQLKAAINHAYGAGVEAGRYLDKFIKFKCSLPQKFIPKGGSHFHEKVASVEHISKLLLKSPTLQNTKLIEQDHIVKSVCEDFTHIKNLSLREVETFVRHIEIYHQLTQDLADNKYPGYCLLRLFGIFTFCFEQELQKSIMNESIDIDYVARYLELPLASDWDKGRAPRSAKQYIAYFLIRELEGDDGRYLAPESQASSFGQLERSLFGPFGLDDNEAFETIKSSIQSFYLGTSE</sequence>
<name>A0ABM9WLC8_9GAMM</name>
<evidence type="ECO:0000313" key="2">
    <source>
        <dbReference type="EMBL" id="EAQ31769.1"/>
    </source>
</evidence>
<evidence type="ECO:0000313" key="3">
    <source>
        <dbReference type="Proteomes" id="UP000016543"/>
    </source>
</evidence>
<dbReference type="InterPro" id="IPR011646">
    <property type="entry name" value="KAP_P-loop"/>
</dbReference>
<gene>
    <name evidence="2" type="ORF">OS145_06694</name>
</gene>
<keyword evidence="3" id="KW-1185">Reference proteome</keyword>
<evidence type="ECO:0000259" key="1">
    <source>
        <dbReference type="Pfam" id="PF07693"/>
    </source>
</evidence>
<dbReference type="Proteomes" id="UP000016543">
    <property type="component" value="Unassembled WGS sequence"/>
</dbReference>
<reference evidence="2 3" key="1">
    <citation type="submission" date="2006-01" db="EMBL/GenBank/DDBJ databases">
        <authorList>
            <person name="Brettar I."/>
            <person name="Hofle M."/>
            <person name="Ferriera S."/>
            <person name="Johnson J."/>
            <person name="Kravitz S."/>
            <person name="Halpern A."/>
            <person name="Remington K."/>
            <person name="Beeson K."/>
            <person name="Tran B."/>
            <person name="Rogers Y.-H."/>
            <person name="Friedman R."/>
            <person name="Venter J.C."/>
        </authorList>
    </citation>
    <scope>NUCLEOTIDE SEQUENCE [LARGE SCALE GENOMIC DNA]</scope>
    <source>
        <strain evidence="2 3">OS145</strain>
    </source>
</reference>
<dbReference type="RefSeq" id="WP_006955921.1">
    <property type="nucleotide sequence ID" value="NZ_CH672406.1"/>
</dbReference>
<comment type="caution">
    <text evidence="2">The sequence shown here is derived from an EMBL/GenBank/DDBJ whole genome shotgun (WGS) entry which is preliminary data.</text>
</comment>
<dbReference type="EMBL" id="AAMX01000012">
    <property type="protein sequence ID" value="EAQ31769.1"/>
    <property type="molecule type" value="Genomic_DNA"/>
</dbReference>
<dbReference type="Pfam" id="PF07693">
    <property type="entry name" value="KAP_NTPase"/>
    <property type="match status" value="1"/>
</dbReference>
<feature type="domain" description="KAP NTPase" evidence="1">
    <location>
        <begin position="2"/>
        <end position="144"/>
    </location>
</feature>
<protein>
    <recommendedName>
        <fullName evidence="1">KAP NTPase domain-containing protein</fullName>
    </recommendedName>
</protein>
<proteinExistence type="predicted"/>